<evidence type="ECO:0000256" key="9">
    <source>
        <dbReference type="ARBA" id="ARBA00022989"/>
    </source>
</evidence>
<feature type="transmembrane region" description="Helical" evidence="13">
    <location>
        <begin position="372"/>
        <end position="393"/>
    </location>
</feature>
<comment type="subcellular location">
    <subcellularLocation>
        <location evidence="2">Membrane</location>
        <topology evidence="2">Multi-pass membrane protein</topology>
    </subcellularLocation>
    <subcellularLocation>
        <location evidence="1">Nucleus</location>
    </subcellularLocation>
</comment>
<dbReference type="InterPro" id="IPR018499">
    <property type="entry name" value="Tetraspanin/Peripherin"/>
</dbReference>
<name>A0A7J5XR91_DISMA</name>
<dbReference type="InterPro" id="IPR003604">
    <property type="entry name" value="Matrin/U1-like-C_Znf_C2H2"/>
</dbReference>
<feature type="compositionally biased region" description="Low complexity" evidence="12">
    <location>
        <begin position="629"/>
        <end position="645"/>
    </location>
</feature>
<keyword evidence="10 13" id="KW-0472">Membrane</keyword>
<dbReference type="GO" id="GO:0008270">
    <property type="term" value="F:zinc ion binding"/>
    <property type="evidence" value="ECO:0007669"/>
    <property type="project" value="UniProtKB-KW"/>
</dbReference>
<dbReference type="AlphaFoldDB" id="A0A7J5XR91"/>
<dbReference type="PRINTS" id="PR00259">
    <property type="entry name" value="TMFOUR"/>
</dbReference>
<evidence type="ECO:0000256" key="6">
    <source>
        <dbReference type="ARBA" id="ARBA00022737"/>
    </source>
</evidence>
<dbReference type="GO" id="GO:0005634">
    <property type="term" value="C:nucleus"/>
    <property type="evidence" value="ECO:0007669"/>
    <property type="project" value="UniProtKB-SubCell"/>
</dbReference>
<dbReference type="Pfam" id="PF00335">
    <property type="entry name" value="Tetraspanin"/>
    <property type="match status" value="2"/>
</dbReference>
<keyword evidence="6" id="KW-0677">Repeat</keyword>
<keyword evidence="4 13" id="KW-0812">Transmembrane</keyword>
<feature type="transmembrane region" description="Helical" evidence="13">
    <location>
        <begin position="308"/>
        <end position="333"/>
    </location>
</feature>
<dbReference type="InterPro" id="IPR013087">
    <property type="entry name" value="Znf_C2H2_type"/>
</dbReference>
<dbReference type="PROSITE" id="PS00421">
    <property type="entry name" value="TM4_1"/>
    <property type="match status" value="1"/>
</dbReference>
<keyword evidence="7" id="KW-0863">Zinc-finger</keyword>
<dbReference type="GO" id="GO:0016020">
    <property type="term" value="C:membrane"/>
    <property type="evidence" value="ECO:0007669"/>
    <property type="project" value="UniProtKB-SubCell"/>
</dbReference>
<dbReference type="SUPFAM" id="SSF57667">
    <property type="entry name" value="beta-beta-alpha zinc fingers"/>
    <property type="match status" value="2"/>
</dbReference>
<feature type="region of interest" description="Disordered" evidence="12">
    <location>
        <begin position="490"/>
        <end position="528"/>
    </location>
</feature>
<evidence type="ECO:0000256" key="13">
    <source>
        <dbReference type="SAM" id="Phobius"/>
    </source>
</evidence>
<keyword evidence="9 13" id="KW-1133">Transmembrane helix</keyword>
<feature type="transmembrane region" description="Helical" evidence="13">
    <location>
        <begin position="339"/>
        <end position="360"/>
    </location>
</feature>
<feature type="transmembrane region" description="Helical" evidence="13">
    <location>
        <begin position="192"/>
        <end position="215"/>
    </location>
</feature>
<keyword evidence="16" id="KW-1185">Reference proteome</keyword>
<gene>
    <name evidence="15" type="ORF">F7725_018307</name>
</gene>
<feature type="domain" description="C2H2-type" evidence="14">
    <location>
        <begin position="601"/>
        <end position="623"/>
    </location>
</feature>
<dbReference type="GO" id="GO:0003676">
    <property type="term" value="F:nucleic acid binding"/>
    <property type="evidence" value="ECO:0007669"/>
    <property type="project" value="InterPro"/>
</dbReference>
<dbReference type="Proteomes" id="UP000518266">
    <property type="component" value="Unassembled WGS sequence"/>
</dbReference>
<evidence type="ECO:0000256" key="10">
    <source>
        <dbReference type="ARBA" id="ARBA00023136"/>
    </source>
</evidence>
<feature type="transmembrane region" description="Helical" evidence="13">
    <location>
        <begin position="160"/>
        <end position="186"/>
    </location>
</feature>
<feature type="compositionally biased region" description="Polar residues" evidence="12">
    <location>
        <begin position="491"/>
        <end position="505"/>
    </location>
</feature>
<evidence type="ECO:0000256" key="4">
    <source>
        <dbReference type="ARBA" id="ARBA00022692"/>
    </source>
</evidence>
<evidence type="ECO:0000256" key="8">
    <source>
        <dbReference type="ARBA" id="ARBA00022833"/>
    </source>
</evidence>
<dbReference type="SMART" id="SM00355">
    <property type="entry name" value="ZnF_C2H2"/>
    <property type="match status" value="2"/>
</dbReference>
<dbReference type="FunFam" id="3.30.160.60:FF:000293">
    <property type="entry name" value="zinc finger protein 385B isoform X3"/>
    <property type="match status" value="1"/>
</dbReference>
<dbReference type="Pfam" id="PF12874">
    <property type="entry name" value="zf-met"/>
    <property type="match status" value="2"/>
</dbReference>
<proteinExistence type="inferred from homology"/>
<dbReference type="PANTHER" id="PTHR23067">
    <property type="entry name" value="DOUBLE-STRANDED RNA-BINDING ZINC FINGER PROTEIN"/>
    <property type="match status" value="1"/>
</dbReference>
<evidence type="ECO:0000256" key="3">
    <source>
        <dbReference type="ARBA" id="ARBA00006840"/>
    </source>
</evidence>
<evidence type="ECO:0000313" key="16">
    <source>
        <dbReference type="Proteomes" id="UP000518266"/>
    </source>
</evidence>
<comment type="caution">
    <text evidence="15">The sequence shown here is derived from an EMBL/GenBank/DDBJ whole genome shotgun (WGS) entry which is preliminary data.</text>
</comment>
<evidence type="ECO:0000256" key="2">
    <source>
        <dbReference type="ARBA" id="ARBA00004141"/>
    </source>
</evidence>
<feature type="compositionally biased region" description="Acidic residues" evidence="12">
    <location>
        <begin position="510"/>
        <end position="528"/>
    </location>
</feature>
<dbReference type="InterPro" id="IPR018503">
    <property type="entry name" value="Tetraspanin_CS"/>
</dbReference>
<feature type="transmembrane region" description="Helical" evidence="13">
    <location>
        <begin position="128"/>
        <end position="148"/>
    </location>
</feature>
<reference evidence="15 16" key="1">
    <citation type="submission" date="2020-03" db="EMBL/GenBank/DDBJ databases">
        <title>Dissostichus mawsoni Genome sequencing and assembly.</title>
        <authorList>
            <person name="Park H."/>
        </authorList>
    </citation>
    <scope>NUCLEOTIDE SEQUENCE [LARGE SCALE GENOMIC DNA]</scope>
    <source>
        <strain evidence="15">DM0001</strain>
        <tissue evidence="15">Muscle</tissue>
    </source>
</reference>
<evidence type="ECO:0000256" key="12">
    <source>
        <dbReference type="SAM" id="MobiDB-lite"/>
    </source>
</evidence>
<dbReference type="InterPro" id="IPR036236">
    <property type="entry name" value="Znf_C2H2_sf"/>
</dbReference>
<dbReference type="OrthoDB" id="5982705at2759"/>
<evidence type="ECO:0000256" key="5">
    <source>
        <dbReference type="ARBA" id="ARBA00022723"/>
    </source>
</evidence>
<organism evidence="15 16">
    <name type="scientific">Dissostichus mawsoni</name>
    <name type="common">Antarctic cod</name>
    <dbReference type="NCBI Taxonomy" id="36200"/>
    <lineage>
        <taxon>Eukaryota</taxon>
        <taxon>Metazoa</taxon>
        <taxon>Chordata</taxon>
        <taxon>Craniata</taxon>
        <taxon>Vertebrata</taxon>
        <taxon>Euteleostomi</taxon>
        <taxon>Actinopterygii</taxon>
        <taxon>Neopterygii</taxon>
        <taxon>Teleostei</taxon>
        <taxon>Neoteleostei</taxon>
        <taxon>Acanthomorphata</taxon>
        <taxon>Eupercaria</taxon>
        <taxon>Perciformes</taxon>
        <taxon>Notothenioidei</taxon>
        <taxon>Nototheniidae</taxon>
        <taxon>Dissostichus</taxon>
    </lineage>
</organism>
<dbReference type="EMBL" id="JAAKFY010000021">
    <property type="protein sequence ID" value="KAF3839590.1"/>
    <property type="molecule type" value="Genomic_DNA"/>
</dbReference>
<keyword evidence="11" id="KW-0539">Nucleus</keyword>
<accession>A0A7J5XR91</accession>
<evidence type="ECO:0000313" key="15">
    <source>
        <dbReference type="EMBL" id="KAF3839590.1"/>
    </source>
</evidence>
<feature type="region of interest" description="Disordered" evidence="12">
    <location>
        <begin position="614"/>
        <end position="664"/>
    </location>
</feature>
<sequence>MPTLVRPTLPGIQTSLGMKAVFPVSIGYGRSDQPLPRIQRGQLTTVLISSLCVSLPRWTLCRKLSSIHTLGLPPTAKRRHVSCSVCQLRFNSQVSHCSCTNIHRKHPNHITTYLLWCHKLIKYLLFNFNLWFFLGGIGVLSFSAFVRINKADFQITDELLPAVNLLIFVGAMTMTFGFLGCCGVLQESHCLLAIFFNGLLVMFLMLLSVGVLGAISRTASAQEMLKEHMKDLLPLGQQPQDFQVSFQIVEGTGFCCGFFGGHHDWGNAKAVPPSCNCRDFTRNCTVLEERMIYATPCMTYYMTWLDRVSVTLMGIAFGFGILMILGMIFSSILKLVKYLLFNLLFFLGGIGILSFSAFVRINKADFQITDELLPAVNLLIFVGAMTMAFGFLGCCGALQESCCLLSQALAHYKGTKHAKKLKALDSPKSKLKGSVVTKETTNQEIAKGINTSQVPIGTDRKDVVPGAMPLPLSPVLRPALPLTRALWQPQHPETTSAAGGDSTLNSPSEPDLEPEAEPEVETDAETEEEKARRLLYCSLCKVAVNSASQLDAHNSGTKHKTMLEARTGVGSIKSFPRPGVKSKLAPVVKSLTGLQNKTFHCETCDVHVNSETQLKQHISSRRHKDRAAGKPAKPKYSPYSKPQKGQTNQPVSEAVPGEGAPVSSEHTYPAHLAAVAAAISNSFTHRTNHITNHASTPNLFQTQTLPAALLRPALALSGPPTHNSSLPLIDLFDPGGGSAPPPVKDQNMCYTRTRTRSRVSICTPSMHPEKKCPTSPHMDYPTFKAKPGEAMGALMMD</sequence>
<keyword evidence="5" id="KW-0479">Metal-binding</keyword>
<evidence type="ECO:0000256" key="11">
    <source>
        <dbReference type="ARBA" id="ARBA00023242"/>
    </source>
</evidence>
<evidence type="ECO:0000256" key="1">
    <source>
        <dbReference type="ARBA" id="ARBA00004123"/>
    </source>
</evidence>
<dbReference type="SMART" id="SM00451">
    <property type="entry name" value="ZnF_U1"/>
    <property type="match status" value="2"/>
</dbReference>
<dbReference type="InterPro" id="IPR051845">
    <property type="entry name" value="Znf385"/>
</dbReference>
<protein>
    <recommendedName>
        <fullName evidence="14">C2H2-type domain-containing protein</fullName>
    </recommendedName>
</protein>
<evidence type="ECO:0000256" key="7">
    <source>
        <dbReference type="ARBA" id="ARBA00022771"/>
    </source>
</evidence>
<evidence type="ECO:0000259" key="14">
    <source>
        <dbReference type="PROSITE" id="PS00028"/>
    </source>
</evidence>
<dbReference type="PANTHER" id="PTHR23067:SF12">
    <property type="entry name" value="ZINC FINGER PROTEIN 385D"/>
    <property type="match status" value="1"/>
</dbReference>
<keyword evidence="8" id="KW-0862">Zinc</keyword>
<dbReference type="PROSITE" id="PS00028">
    <property type="entry name" value="ZINC_FINGER_C2H2_1"/>
    <property type="match status" value="1"/>
</dbReference>
<dbReference type="Gene3D" id="3.30.160.60">
    <property type="entry name" value="Classic Zinc Finger"/>
    <property type="match status" value="2"/>
</dbReference>
<comment type="similarity">
    <text evidence="3">Belongs to the tetraspanin (TM4SF) family.</text>
</comment>